<sequence length="202" mass="21810">MFAEIAIPVLTGGWAAVATATTINYRRRTLTDPVTGIGNRAALYRTARRTTARSGLVGLLMVDLDRFKQINDTHGHPFGNRVLTAIATRLIENTLRGERAVRLHGDEFAIWLGRITSTARAEGRALQIADALAEPLQIGGRRLVVPGSVGVAVAPARTPLGELLNTADQHMYQVKATHHLPALPAGEPRRARDRATPPDHAA</sequence>
<feature type="compositionally biased region" description="Basic and acidic residues" evidence="1">
    <location>
        <begin position="187"/>
        <end position="202"/>
    </location>
</feature>
<dbReference type="RefSeq" id="WP_009946138.1">
    <property type="nucleotide sequence ID" value="NZ_BAAAGS010000029.1"/>
</dbReference>
<organism evidence="3 4">
    <name type="scientific">Saccharopolyspora erythraea</name>
    <name type="common">Streptomyces erythraeus</name>
    <dbReference type="NCBI Taxonomy" id="1836"/>
    <lineage>
        <taxon>Bacteria</taxon>
        <taxon>Bacillati</taxon>
        <taxon>Actinomycetota</taxon>
        <taxon>Actinomycetes</taxon>
        <taxon>Pseudonocardiales</taxon>
        <taxon>Pseudonocardiaceae</taxon>
        <taxon>Saccharopolyspora</taxon>
    </lineage>
</organism>
<reference evidence="4" key="1">
    <citation type="journal article" date="2019" name="Int. J. Syst. Evol. Microbiol.">
        <title>The Global Catalogue of Microorganisms (GCM) 10K type strain sequencing project: providing services to taxonomists for standard genome sequencing and annotation.</title>
        <authorList>
            <consortium name="The Broad Institute Genomics Platform"/>
            <consortium name="The Broad Institute Genome Sequencing Center for Infectious Disease"/>
            <person name="Wu L."/>
            <person name="Ma J."/>
        </authorList>
    </citation>
    <scope>NUCLEOTIDE SEQUENCE [LARGE SCALE GENOMIC DNA]</scope>
    <source>
        <strain evidence="4">JCM 10303</strain>
    </source>
</reference>
<protein>
    <recommendedName>
        <fullName evidence="2">GGDEF domain-containing protein</fullName>
    </recommendedName>
</protein>
<feature type="domain" description="GGDEF" evidence="2">
    <location>
        <begin position="55"/>
        <end position="188"/>
    </location>
</feature>
<dbReference type="SMART" id="SM00267">
    <property type="entry name" value="GGDEF"/>
    <property type="match status" value="1"/>
</dbReference>
<evidence type="ECO:0000259" key="2">
    <source>
        <dbReference type="PROSITE" id="PS50887"/>
    </source>
</evidence>
<feature type="region of interest" description="Disordered" evidence="1">
    <location>
        <begin position="179"/>
        <end position="202"/>
    </location>
</feature>
<dbReference type="InterPro" id="IPR043128">
    <property type="entry name" value="Rev_trsase/Diguanyl_cyclase"/>
</dbReference>
<dbReference type="CDD" id="cd01949">
    <property type="entry name" value="GGDEF"/>
    <property type="match status" value="1"/>
</dbReference>
<dbReference type="EMBL" id="BAAAGS010000029">
    <property type="protein sequence ID" value="GAA0538695.1"/>
    <property type="molecule type" value="Genomic_DNA"/>
</dbReference>
<dbReference type="InterPro" id="IPR029787">
    <property type="entry name" value="Nucleotide_cyclase"/>
</dbReference>
<dbReference type="PANTHER" id="PTHR46663:SF2">
    <property type="entry name" value="GGDEF DOMAIN-CONTAINING PROTEIN"/>
    <property type="match status" value="1"/>
</dbReference>
<dbReference type="InterPro" id="IPR052163">
    <property type="entry name" value="DGC-Regulatory_Protein"/>
</dbReference>
<accession>A0ABP3N9L6</accession>
<dbReference type="Proteomes" id="UP001500729">
    <property type="component" value="Unassembled WGS sequence"/>
</dbReference>
<dbReference type="Pfam" id="PF00990">
    <property type="entry name" value="GGDEF"/>
    <property type="match status" value="1"/>
</dbReference>
<dbReference type="InterPro" id="IPR000160">
    <property type="entry name" value="GGDEF_dom"/>
</dbReference>
<evidence type="ECO:0000313" key="4">
    <source>
        <dbReference type="Proteomes" id="UP001500729"/>
    </source>
</evidence>
<dbReference type="PROSITE" id="PS50887">
    <property type="entry name" value="GGDEF"/>
    <property type="match status" value="1"/>
</dbReference>
<proteinExistence type="predicted"/>
<name>A0ABP3N9L6_SACER</name>
<comment type="caution">
    <text evidence="3">The sequence shown here is derived from an EMBL/GenBank/DDBJ whole genome shotgun (WGS) entry which is preliminary data.</text>
</comment>
<dbReference type="PANTHER" id="PTHR46663">
    <property type="entry name" value="DIGUANYLATE CYCLASE DGCT-RELATED"/>
    <property type="match status" value="1"/>
</dbReference>
<evidence type="ECO:0000313" key="3">
    <source>
        <dbReference type="EMBL" id="GAA0538695.1"/>
    </source>
</evidence>
<keyword evidence="4" id="KW-1185">Reference proteome</keyword>
<dbReference type="SUPFAM" id="SSF55073">
    <property type="entry name" value="Nucleotide cyclase"/>
    <property type="match status" value="1"/>
</dbReference>
<evidence type="ECO:0000256" key="1">
    <source>
        <dbReference type="SAM" id="MobiDB-lite"/>
    </source>
</evidence>
<dbReference type="Gene3D" id="3.30.70.270">
    <property type="match status" value="1"/>
</dbReference>
<gene>
    <name evidence="3" type="ORF">GCM10009533_42360</name>
</gene>
<dbReference type="NCBIfam" id="TIGR00254">
    <property type="entry name" value="GGDEF"/>
    <property type="match status" value="1"/>
</dbReference>